<evidence type="ECO:0000313" key="7">
    <source>
        <dbReference type="EMBL" id="KAH7423562.1"/>
    </source>
</evidence>
<dbReference type="GO" id="GO:0000976">
    <property type="term" value="F:transcription cis-regulatory region binding"/>
    <property type="evidence" value="ECO:0007669"/>
    <property type="project" value="TreeGrafter"/>
</dbReference>
<dbReference type="Gene3D" id="4.10.280.10">
    <property type="entry name" value="Helix-loop-helix DNA-binding domain"/>
    <property type="match status" value="1"/>
</dbReference>
<evidence type="ECO:0000256" key="4">
    <source>
        <dbReference type="SAM" id="Coils"/>
    </source>
</evidence>
<dbReference type="GO" id="GO:0005634">
    <property type="term" value="C:nucleus"/>
    <property type="evidence" value="ECO:0007669"/>
    <property type="project" value="TreeGrafter"/>
</dbReference>
<accession>A0A8T2TLK1</accession>
<dbReference type="PANTHER" id="PTHR11514">
    <property type="entry name" value="MYC"/>
    <property type="match status" value="1"/>
</dbReference>
<dbReference type="Pfam" id="PF14215">
    <property type="entry name" value="bHLH-MYC_N"/>
    <property type="match status" value="1"/>
</dbReference>
<feature type="coiled-coil region" evidence="4">
    <location>
        <begin position="656"/>
        <end position="683"/>
    </location>
</feature>
<dbReference type="GO" id="GO:0003700">
    <property type="term" value="F:DNA-binding transcription factor activity"/>
    <property type="evidence" value="ECO:0007669"/>
    <property type="project" value="InterPro"/>
</dbReference>
<sequence>MAATAACVASSPDFFTGIGQLCDDDHAFLEAFIGSCDEPMSTEVSSTPAAVNLSAPSASSCARPDASVPRPSAVAGLAAENSFQQRLQLVVESCVPPWTYAIFWQLTLSSKGEQELGWGDGYFNPLEEQSQIIESEPDQQLRIRILRELQAIVGHNGTAGLDVSEGGVTDREWFYLVSMLYSFPVGKGTPGKAFASSGYVWLSGARSQPDCHCPRAELAQRFGIRTILCIPIRNGVVELGSTSLLAENPIVIQHVVSLFSSRSHPQFPPQCRPPILKPPSSGTAGSVVSNGTSVPPYPDAYSLGQNRYHPSRVANPAFTSMPPQLNDFPGNNPRHHGLVGGSIPEGMISNQSFGFNNTATFNSGVPSSSWFSSGTITENQERFSAVSERSKSSLSDESSSCLMPKINKPVGTNLMLKPDPHQANLGFSITPGSLGNRSGCAPQVFPPTSAASAHPFTSGTTTVTPPVSEDLKIPDRCNEPHFSPYSEHGGSLSSRTGINYARLNSSPMQKAGERRDPLHVTDIHGNASTQNLASTKVLPQLPRNPTQIQHQVPAQSMTSMTGKIDDLFGIHLNNVHSFGIESETSEMEMSIKEMESVPALAEHKPRKRGRKPANGREEPLTHVEAERQRRDKLNQRFYSLRAVVPNVSKMDKASLLGDAVAYIEELTKMVQELQKEKQQLLCGSKPESKDNVSDAMPNLAGESSFDKDLVQASMCVDGTISRPASCRHCILDVKVNFLSRGEALIRVESSRKAHPVARVTQALKLLQLEVFHSSAAVHQDKFLRQSIIVKIPESQISSEEELAAKIGAEGSVGRCESCDSIGE</sequence>
<dbReference type="InterPro" id="IPR045084">
    <property type="entry name" value="AIB/MYC-like"/>
</dbReference>
<dbReference type="InterPro" id="IPR011598">
    <property type="entry name" value="bHLH_dom"/>
</dbReference>
<feature type="compositionally biased region" description="Basic residues" evidence="5">
    <location>
        <begin position="604"/>
        <end position="613"/>
    </location>
</feature>
<keyword evidence="2" id="KW-0804">Transcription</keyword>
<dbReference type="PANTHER" id="PTHR11514:SF43">
    <property type="entry name" value="TRANSCRIPTION FACTOR MYC2"/>
    <property type="match status" value="1"/>
</dbReference>
<feature type="region of interest" description="Disordered" evidence="5">
    <location>
        <begin position="596"/>
        <end position="622"/>
    </location>
</feature>
<dbReference type="OrthoDB" id="1926382at2759"/>
<dbReference type="Pfam" id="PF00010">
    <property type="entry name" value="HLH"/>
    <property type="match status" value="1"/>
</dbReference>
<dbReference type="AlphaFoldDB" id="A0A8T2TLK1"/>
<dbReference type="SUPFAM" id="SSF47459">
    <property type="entry name" value="HLH, helix-loop-helix DNA-binding domain"/>
    <property type="match status" value="1"/>
</dbReference>
<evidence type="ECO:0000313" key="8">
    <source>
        <dbReference type="Proteomes" id="UP000825935"/>
    </source>
</evidence>
<dbReference type="OMA" id="VSMTWSF"/>
<name>A0A8T2TLK1_CERRI</name>
<keyword evidence="3" id="KW-0539">Nucleus</keyword>
<dbReference type="Proteomes" id="UP000825935">
    <property type="component" value="Chromosome 12"/>
</dbReference>
<keyword evidence="8" id="KW-1185">Reference proteome</keyword>
<evidence type="ECO:0000256" key="1">
    <source>
        <dbReference type="ARBA" id="ARBA00023015"/>
    </source>
</evidence>
<proteinExistence type="predicted"/>
<dbReference type="InterPro" id="IPR025610">
    <property type="entry name" value="MYC/MYB_N"/>
</dbReference>
<keyword evidence="4" id="KW-0175">Coiled coil</keyword>
<evidence type="ECO:0000256" key="3">
    <source>
        <dbReference type="ARBA" id="ARBA00023242"/>
    </source>
</evidence>
<dbReference type="GO" id="GO:0046983">
    <property type="term" value="F:protein dimerization activity"/>
    <property type="evidence" value="ECO:0007669"/>
    <property type="project" value="InterPro"/>
</dbReference>
<dbReference type="CDD" id="cd11449">
    <property type="entry name" value="bHLH_AtAIB_like"/>
    <property type="match status" value="1"/>
</dbReference>
<reference evidence="7" key="1">
    <citation type="submission" date="2021-08" db="EMBL/GenBank/DDBJ databases">
        <title>WGS assembly of Ceratopteris richardii.</title>
        <authorList>
            <person name="Marchant D.B."/>
            <person name="Chen G."/>
            <person name="Jenkins J."/>
            <person name="Shu S."/>
            <person name="Leebens-Mack J."/>
            <person name="Grimwood J."/>
            <person name="Schmutz J."/>
            <person name="Soltis P."/>
            <person name="Soltis D."/>
            <person name="Chen Z.-H."/>
        </authorList>
    </citation>
    <scope>NUCLEOTIDE SEQUENCE</scope>
    <source>
        <strain evidence="7">Whitten #5841</strain>
        <tissue evidence="7">Leaf</tissue>
    </source>
</reference>
<evidence type="ECO:0000256" key="2">
    <source>
        <dbReference type="ARBA" id="ARBA00023163"/>
    </source>
</evidence>
<evidence type="ECO:0000256" key="5">
    <source>
        <dbReference type="SAM" id="MobiDB-lite"/>
    </source>
</evidence>
<dbReference type="EMBL" id="CM035417">
    <property type="protein sequence ID" value="KAH7423562.1"/>
    <property type="molecule type" value="Genomic_DNA"/>
</dbReference>
<gene>
    <name evidence="7" type="ORF">KP509_12G061300</name>
</gene>
<dbReference type="PROSITE" id="PS50888">
    <property type="entry name" value="BHLH"/>
    <property type="match status" value="1"/>
</dbReference>
<dbReference type="SMART" id="SM00353">
    <property type="entry name" value="HLH"/>
    <property type="match status" value="1"/>
</dbReference>
<feature type="domain" description="BHLH" evidence="6">
    <location>
        <begin position="617"/>
        <end position="666"/>
    </location>
</feature>
<comment type="caution">
    <text evidence="7">The sequence shown here is derived from an EMBL/GenBank/DDBJ whole genome shotgun (WGS) entry which is preliminary data.</text>
</comment>
<organism evidence="7 8">
    <name type="scientific">Ceratopteris richardii</name>
    <name type="common">Triangle waterfern</name>
    <dbReference type="NCBI Taxonomy" id="49495"/>
    <lineage>
        <taxon>Eukaryota</taxon>
        <taxon>Viridiplantae</taxon>
        <taxon>Streptophyta</taxon>
        <taxon>Embryophyta</taxon>
        <taxon>Tracheophyta</taxon>
        <taxon>Polypodiopsida</taxon>
        <taxon>Polypodiidae</taxon>
        <taxon>Polypodiales</taxon>
        <taxon>Pteridineae</taxon>
        <taxon>Pteridaceae</taxon>
        <taxon>Parkerioideae</taxon>
        <taxon>Ceratopteris</taxon>
    </lineage>
</organism>
<protein>
    <recommendedName>
        <fullName evidence="6">BHLH domain-containing protein</fullName>
    </recommendedName>
</protein>
<dbReference type="InterPro" id="IPR036638">
    <property type="entry name" value="HLH_DNA-bd_sf"/>
</dbReference>
<keyword evidence="1" id="KW-0805">Transcription regulation</keyword>
<evidence type="ECO:0000259" key="6">
    <source>
        <dbReference type="PROSITE" id="PS50888"/>
    </source>
</evidence>